<comment type="caution">
    <text evidence="2">The sequence shown here is derived from an EMBL/GenBank/DDBJ whole genome shotgun (WGS) entry which is preliminary data.</text>
</comment>
<gene>
    <name evidence="2" type="ORF">N0K08_11940</name>
</gene>
<organism evidence="2 3">
    <name type="scientific">Acidovorax bellezanensis</name>
    <dbReference type="NCBI Taxonomy" id="2976702"/>
    <lineage>
        <taxon>Bacteria</taxon>
        <taxon>Pseudomonadati</taxon>
        <taxon>Pseudomonadota</taxon>
        <taxon>Betaproteobacteria</taxon>
        <taxon>Burkholderiales</taxon>
        <taxon>Comamonadaceae</taxon>
        <taxon>Acidovorax</taxon>
    </lineage>
</organism>
<dbReference type="RefSeq" id="WP_261500578.1">
    <property type="nucleotide sequence ID" value="NZ_JAODYH010000005.1"/>
</dbReference>
<keyword evidence="3" id="KW-1185">Reference proteome</keyword>
<sequence length="83" mass="9012">MNHEPIMRPARQASQPDEHDEASGTLRAFFSNGRAPSYGADVAAESQVAPFHNVSIETERDMTFSTVQAGASTRRVNTALFSS</sequence>
<proteinExistence type="predicted"/>
<evidence type="ECO:0000313" key="2">
    <source>
        <dbReference type="EMBL" id="MCT9811350.1"/>
    </source>
</evidence>
<evidence type="ECO:0000313" key="3">
    <source>
        <dbReference type="Proteomes" id="UP001525968"/>
    </source>
</evidence>
<dbReference type="EMBL" id="JAODYH010000005">
    <property type="protein sequence ID" value="MCT9811350.1"/>
    <property type="molecule type" value="Genomic_DNA"/>
</dbReference>
<reference evidence="2 3" key="1">
    <citation type="submission" date="2022-09" db="EMBL/GenBank/DDBJ databases">
        <title>Draft genome of isolate Be4.</title>
        <authorList>
            <person name="Sanchez-Castro I."/>
            <person name="Martinez-Rodriguez P."/>
            <person name="Descostes M."/>
            <person name="Merroun M."/>
        </authorList>
    </citation>
    <scope>NUCLEOTIDE SEQUENCE [LARGE SCALE GENOMIC DNA]</scope>
    <source>
        <strain evidence="2 3">Be4</strain>
    </source>
</reference>
<dbReference type="Proteomes" id="UP001525968">
    <property type="component" value="Unassembled WGS sequence"/>
</dbReference>
<protein>
    <submittedName>
        <fullName evidence="2">Uncharacterized protein</fullName>
    </submittedName>
</protein>
<accession>A0ABT2PLJ9</accession>
<evidence type="ECO:0000256" key="1">
    <source>
        <dbReference type="SAM" id="MobiDB-lite"/>
    </source>
</evidence>
<feature type="region of interest" description="Disordered" evidence="1">
    <location>
        <begin position="1"/>
        <end position="23"/>
    </location>
</feature>
<name>A0ABT2PLJ9_9BURK</name>